<dbReference type="EMBL" id="HBGQ01094297">
    <property type="protein sequence ID" value="CAD9531838.1"/>
    <property type="molecule type" value="Transcribed_RNA"/>
</dbReference>
<name>A0A7S2NC28_9DINO</name>
<proteinExistence type="predicted"/>
<accession>A0A7S2NC28</accession>
<gene>
    <name evidence="2" type="ORF">AAND1436_LOCUS45003</name>
</gene>
<dbReference type="AlphaFoldDB" id="A0A7S2NC28"/>
<feature type="region of interest" description="Disordered" evidence="1">
    <location>
        <begin position="21"/>
        <end position="48"/>
    </location>
</feature>
<evidence type="ECO:0000313" key="2">
    <source>
        <dbReference type="EMBL" id="CAD9531838.1"/>
    </source>
</evidence>
<protein>
    <submittedName>
        <fullName evidence="2">Uncharacterized protein</fullName>
    </submittedName>
</protein>
<evidence type="ECO:0000256" key="1">
    <source>
        <dbReference type="SAM" id="MobiDB-lite"/>
    </source>
</evidence>
<reference evidence="2" key="1">
    <citation type="submission" date="2021-01" db="EMBL/GenBank/DDBJ databases">
        <authorList>
            <person name="Corre E."/>
            <person name="Pelletier E."/>
            <person name="Niang G."/>
            <person name="Scheremetjew M."/>
            <person name="Finn R."/>
            <person name="Kale V."/>
            <person name="Holt S."/>
            <person name="Cochrane G."/>
            <person name="Meng A."/>
            <person name="Brown T."/>
            <person name="Cohen L."/>
        </authorList>
    </citation>
    <scope>NUCLEOTIDE SEQUENCE</scope>
    <source>
        <strain evidence="2">CCMP2222</strain>
    </source>
</reference>
<organism evidence="2">
    <name type="scientific">Alexandrium andersonii</name>
    <dbReference type="NCBI Taxonomy" id="327968"/>
    <lineage>
        <taxon>Eukaryota</taxon>
        <taxon>Sar</taxon>
        <taxon>Alveolata</taxon>
        <taxon>Dinophyceae</taxon>
        <taxon>Gonyaulacales</taxon>
        <taxon>Pyrocystaceae</taxon>
        <taxon>Alexandrium</taxon>
    </lineage>
</organism>
<sequence>MVMDQIGAEFARCEKALDEQLANAEPSKAEHESKVQAASDELEQATSKEQECSAALDVAKAAQKEAAAAKRAAAKAVREISPEFKQATAELERAESLLQEFRGGPLATYRELHDRTEVAAEPERKLEEDVSMTAGDMATDAKVEEGVPTAEAAVLEAKVLEAEAGHPTVAAAVEAGA</sequence>